<gene>
    <name evidence="5" type="ORF">Tco_1067121</name>
</gene>
<dbReference type="Proteomes" id="UP001151760">
    <property type="component" value="Unassembled WGS sequence"/>
</dbReference>
<dbReference type="InterPro" id="IPR043128">
    <property type="entry name" value="Rev_trsase/Diguanyl_cyclase"/>
</dbReference>
<dbReference type="SUPFAM" id="SSF57756">
    <property type="entry name" value="Retrovirus zinc finger-like domains"/>
    <property type="match status" value="1"/>
</dbReference>
<dbReference type="PROSITE" id="PS50158">
    <property type="entry name" value="ZF_CCHC"/>
    <property type="match status" value="1"/>
</dbReference>
<accession>A0ABQ5HBY9</accession>
<protein>
    <submittedName>
        <fullName evidence="5">Reverse transcriptase domain-containing protein</fullName>
    </submittedName>
</protein>
<keyword evidence="6" id="KW-1185">Reference proteome</keyword>
<name>A0ABQ5HBY9_9ASTR</name>
<dbReference type="InterPro" id="IPR012337">
    <property type="entry name" value="RNaseH-like_sf"/>
</dbReference>
<dbReference type="CDD" id="cd01647">
    <property type="entry name" value="RT_LTR"/>
    <property type="match status" value="1"/>
</dbReference>
<dbReference type="PANTHER" id="PTHR37984">
    <property type="entry name" value="PROTEIN CBG26694"/>
    <property type="match status" value="1"/>
</dbReference>
<dbReference type="GO" id="GO:0003964">
    <property type="term" value="F:RNA-directed DNA polymerase activity"/>
    <property type="evidence" value="ECO:0007669"/>
    <property type="project" value="UniProtKB-KW"/>
</dbReference>
<dbReference type="PROSITE" id="PS50994">
    <property type="entry name" value="INTEGRASE"/>
    <property type="match status" value="1"/>
</dbReference>
<dbReference type="Gene3D" id="3.30.70.270">
    <property type="match status" value="1"/>
</dbReference>
<evidence type="ECO:0000259" key="3">
    <source>
        <dbReference type="PROSITE" id="PS50158"/>
    </source>
</evidence>
<dbReference type="InterPro" id="IPR001878">
    <property type="entry name" value="Znf_CCHC"/>
</dbReference>
<proteinExistence type="predicted"/>
<dbReference type="Gene3D" id="3.30.420.10">
    <property type="entry name" value="Ribonuclease H-like superfamily/Ribonuclease H"/>
    <property type="match status" value="1"/>
</dbReference>
<evidence type="ECO:0000313" key="5">
    <source>
        <dbReference type="EMBL" id="GJT85404.1"/>
    </source>
</evidence>
<keyword evidence="1" id="KW-0863">Zinc-finger</keyword>
<comment type="caution">
    <text evidence="5">The sequence shown here is derived from an EMBL/GenBank/DDBJ whole genome shotgun (WGS) entry which is preliminary data.</text>
</comment>
<evidence type="ECO:0000259" key="4">
    <source>
        <dbReference type="PROSITE" id="PS50994"/>
    </source>
</evidence>
<organism evidence="5 6">
    <name type="scientific">Tanacetum coccineum</name>
    <dbReference type="NCBI Taxonomy" id="301880"/>
    <lineage>
        <taxon>Eukaryota</taxon>
        <taxon>Viridiplantae</taxon>
        <taxon>Streptophyta</taxon>
        <taxon>Embryophyta</taxon>
        <taxon>Tracheophyta</taxon>
        <taxon>Spermatophyta</taxon>
        <taxon>Magnoliopsida</taxon>
        <taxon>eudicotyledons</taxon>
        <taxon>Gunneridae</taxon>
        <taxon>Pentapetalae</taxon>
        <taxon>asterids</taxon>
        <taxon>campanulids</taxon>
        <taxon>Asterales</taxon>
        <taxon>Asteraceae</taxon>
        <taxon>Asteroideae</taxon>
        <taxon>Anthemideae</taxon>
        <taxon>Anthemidinae</taxon>
        <taxon>Tanacetum</taxon>
    </lineage>
</organism>
<dbReference type="Gene3D" id="4.10.60.10">
    <property type="entry name" value="Zinc finger, CCHC-type"/>
    <property type="match status" value="1"/>
</dbReference>
<dbReference type="InterPro" id="IPR056924">
    <property type="entry name" value="SH3_Tf2-1"/>
</dbReference>
<keyword evidence="1" id="KW-0862">Zinc</keyword>
<feature type="domain" description="Integrase catalytic" evidence="4">
    <location>
        <begin position="225"/>
        <end position="398"/>
    </location>
</feature>
<dbReference type="InterPro" id="IPR036397">
    <property type="entry name" value="RNaseH_sf"/>
</dbReference>
<dbReference type="Pfam" id="PF00078">
    <property type="entry name" value="RVT_1"/>
    <property type="match status" value="1"/>
</dbReference>
<dbReference type="Pfam" id="PF24626">
    <property type="entry name" value="SH3_Tf2-1"/>
    <property type="match status" value="1"/>
</dbReference>
<keyword evidence="5" id="KW-0695">RNA-directed DNA polymerase</keyword>
<feature type="domain" description="CCHC-type" evidence="3">
    <location>
        <begin position="94"/>
        <end position="109"/>
    </location>
</feature>
<keyword evidence="5" id="KW-0548">Nucleotidyltransferase</keyword>
<dbReference type="InterPro" id="IPR001584">
    <property type="entry name" value="Integrase_cat-core"/>
</dbReference>
<dbReference type="PANTHER" id="PTHR37984:SF5">
    <property type="entry name" value="PROTEIN NYNRIN-LIKE"/>
    <property type="match status" value="1"/>
</dbReference>
<reference evidence="5" key="1">
    <citation type="journal article" date="2022" name="Int. J. Mol. Sci.">
        <title>Draft Genome of Tanacetum Coccineum: Genomic Comparison of Closely Related Tanacetum-Family Plants.</title>
        <authorList>
            <person name="Yamashiro T."/>
            <person name="Shiraishi A."/>
            <person name="Nakayama K."/>
            <person name="Satake H."/>
        </authorList>
    </citation>
    <scope>NUCLEOTIDE SEQUENCE</scope>
</reference>
<reference evidence="5" key="2">
    <citation type="submission" date="2022-01" db="EMBL/GenBank/DDBJ databases">
        <authorList>
            <person name="Yamashiro T."/>
            <person name="Shiraishi A."/>
            <person name="Satake H."/>
            <person name="Nakayama K."/>
        </authorList>
    </citation>
    <scope>NUCLEOTIDE SEQUENCE</scope>
</reference>
<sequence length="567" mass="65028">MANVIEAIAIYEMKTNIARKSMIQAEQQEDKVAKNASNKRKCEGNHNGISSQQNKGHKVLRAHTTWPINKKAYAGSLPLCNQCNFHHNGPCTVKCGNCKKFGHITRNCRIPTAARNQRTPTCYECGGLGHYKCVDMSFWHMLLQRRLKTSRRRNDLRMYRQFEIFPEVFPEDLPGLPPTQQVEFQIDLVPGAASVARAPYRLAPSRMKKLSEQLQELSDKGFIRPSSSPWGALVLFVKKKDGSFRMCIDYRELNKLTVKNRYPLPRIDDLFDQLRGSSVYSKIDLRSGYHQLQVREEDTPKKWHSELVPMRETNPMDKLARMPKKALGTSLDMSTTYHPQTDGQSERTIQTLKDMLRAGVIDFGKGWVNHLPLVEFSYNNSYHASIKAAPFEALYGRKCRSPVCWAEVGEVQLTGPEIVQETTEKIVQIKQRIQATRDRQKSYADLKRKPMEFQVGDSVMLKVSPWKGVVRFGKRGKLNPRYVRPFKVLEKVGAVAYKLELPQELGKVHNTFHVSNLKKCHANEPLAVPLDGLHIDDKLHFVEEPVVIMDRDIKRLKQSRIPIVKVR</sequence>
<evidence type="ECO:0000256" key="1">
    <source>
        <dbReference type="PROSITE-ProRule" id="PRU00047"/>
    </source>
</evidence>
<evidence type="ECO:0000313" key="6">
    <source>
        <dbReference type="Proteomes" id="UP001151760"/>
    </source>
</evidence>
<keyword evidence="5" id="KW-0808">Transferase</keyword>
<dbReference type="InterPro" id="IPR036875">
    <property type="entry name" value="Znf_CCHC_sf"/>
</dbReference>
<dbReference type="SUPFAM" id="SSF53098">
    <property type="entry name" value="Ribonuclease H-like"/>
    <property type="match status" value="1"/>
</dbReference>
<evidence type="ECO:0000256" key="2">
    <source>
        <dbReference type="SAM" id="MobiDB-lite"/>
    </source>
</evidence>
<dbReference type="InterPro" id="IPR050951">
    <property type="entry name" value="Retrovirus_Pol_polyprotein"/>
</dbReference>
<dbReference type="InterPro" id="IPR000477">
    <property type="entry name" value="RT_dom"/>
</dbReference>
<dbReference type="InterPro" id="IPR043502">
    <property type="entry name" value="DNA/RNA_pol_sf"/>
</dbReference>
<dbReference type="SUPFAM" id="SSF56672">
    <property type="entry name" value="DNA/RNA polymerases"/>
    <property type="match status" value="1"/>
</dbReference>
<dbReference type="EMBL" id="BQNB010019447">
    <property type="protein sequence ID" value="GJT85404.1"/>
    <property type="molecule type" value="Genomic_DNA"/>
</dbReference>
<keyword evidence="1" id="KW-0479">Metal-binding</keyword>
<feature type="region of interest" description="Disordered" evidence="2">
    <location>
        <begin position="32"/>
        <end position="57"/>
    </location>
</feature>
<dbReference type="Gene3D" id="3.10.10.10">
    <property type="entry name" value="HIV Type 1 Reverse Transcriptase, subunit A, domain 1"/>
    <property type="match status" value="1"/>
</dbReference>